<dbReference type="InterPro" id="IPR016163">
    <property type="entry name" value="Ald_DH_C"/>
</dbReference>
<proteinExistence type="inferred from homology"/>
<keyword evidence="2 7" id="KW-0028">Amino-acid biosynthesis</keyword>
<comment type="similarity">
    <text evidence="7">Belongs to the gamma-glutamyl phosphate reductase family.</text>
</comment>
<accession>A0A3E4MU35</accession>
<feature type="domain" description="Aldehyde dehydrogenase" evidence="8">
    <location>
        <begin position="4"/>
        <end position="263"/>
    </location>
</feature>
<dbReference type="GO" id="GO:0005737">
    <property type="term" value="C:cytoplasm"/>
    <property type="evidence" value="ECO:0007669"/>
    <property type="project" value="UniProtKB-SubCell"/>
</dbReference>
<keyword evidence="5 7" id="KW-0560">Oxidoreductase</keyword>
<dbReference type="InterPro" id="IPR020593">
    <property type="entry name" value="G-glutamylP_reductase_CS"/>
</dbReference>
<dbReference type="InterPro" id="IPR000965">
    <property type="entry name" value="GPR_dom"/>
</dbReference>
<dbReference type="PANTHER" id="PTHR11063:SF8">
    <property type="entry name" value="DELTA-1-PYRROLINE-5-CARBOXYLATE SYNTHASE"/>
    <property type="match status" value="1"/>
</dbReference>
<evidence type="ECO:0000313" key="10">
    <source>
        <dbReference type="EMBL" id="RGM37992.1"/>
    </source>
</evidence>
<protein>
    <recommendedName>
        <fullName evidence="7">Gamma-glutamyl phosphate reductase</fullName>
        <shortName evidence="7">GPR</shortName>
        <ecNumber evidence="7">1.2.1.41</ecNumber>
    </recommendedName>
    <alternativeName>
        <fullName evidence="7">Glutamate-5-semialdehyde dehydrogenase</fullName>
    </alternativeName>
    <alternativeName>
        <fullName evidence="7">Glutamyl-gamma-semialdehyde dehydrogenase</fullName>
        <shortName evidence="7">GSA dehydrogenase</shortName>
    </alternativeName>
</protein>
<dbReference type="NCBIfam" id="TIGR00407">
    <property type="entry name" value="proA"/>
    <property type="match status" value="1"/>
</dbReference>
<keyword evidence="14" id="KW-1185">Reference proteome</keyword>
<dbReference type="CDD" id="cd07079">
    <property type="entry name" value="ALDH_F18-19_ProA-GPR"/>
    <property type="match status" value="1"/>
</dbReference>
<evidence type="ECO:0000313" key="9">
    <source>
        <dbReference type="EMBL" id="RGK52862.1"/>
    </source>
</evidence>
<evidence type="ECO:0000313" key="13">
    <source>
        <dbReference type="Proteomes" id="UP000260780"/>
    </source>
</evidence>
<dbReference type="RefSeq" id="WP_117673723.1">
    <property type="nucleotide sequence ID" value="NZ_CABOGR010000028.1"/>
</dbReference>
<evidence type="ECO:0000256" key="1">
    <source>
        <dbReference type="ARBA" id="ARBA00004985"/>
    </source>
</evidence>
<dbReference type="InterPro" id="IPR016162">
    <property type="entry name" value="Ald_DH_N"/>
</dbReference>
<evidence type="ECO:0000256" key="7">
    <source>
        <dbReference type="HAMAP-Rule" id="MF_00412"/>
    </source>
</evidence>
<reference evidence="13 14" key="1">
    <citation type="submission" date="2018-08" db="EMBL/GenBank/DDBJ databases">
        <title>A genome reference for cultivated species of the human gut microbiota.</title>
        <authorList>
            <person name="Zou Y."/>
            <person name="Xue W."/>
            <person name="Luo G."/>
        </authorList>
    </citation>
    <scope>NUCLEOTIDE SEQUENCE [LARGE SCALE GENOMIC DNA]</scope>
    <source>
        <strain evidence="11 16">AF24-16AC</strain>
        <strain evidence="12 15">AM23-23</strain>
        <strain evidence="10 13">OM08-14</strain>
        <strain evidence="9 14">TF10-3AC</strain>
    </source>
</reference>
<evidence type="ECO:0000313" key="12">
    <source>
        <dbReference type="EMBL" id="RHF92509.1"/>
    </source>
</evidence>
<dbReference type="Proteomes" id="UP000285750">
    <property type="component" value="Unassembled WGS sequence"/>
</dbReference>
<dbReference type="GO" id="GO:0004350">
    <property type="term" value="F:glutamate-5-semialdehyde dehydrogenase activity"/>
    <property type="evidence" value="ECO:0007669"/>
    <property type="project" value="UniProtKB-UniRule"/>
</dbReference>
<keyword evidence="3 7" id="KW-0641">Proline biosynthesis</keyword>
<evidence type="ECO:0000256" key="6">
    <source>
        <dbReference type="ARBA" id="ARBA00049024"/>
    </source>
</evidence>
<dbReference type="GO" id="GO:0055129">
    <property type="term" value="P:L-proline biosynthetic process"/>
    <property type="evidence" value="ECO:0007669"/>
    <property type="project" value="UniProtKB-UniRule"/>
</dbReference>
<dbReference type="EMBL" id="QRUY01000017">
    <property type="protein sequence ID" value="RGS07249.1"/>
    <property type="molecule type" value="Genomic_DNA"/>
</dbReference>
<evidence type="ECO:0000256" key="2">
    <source>
        <dbReference type="ARBA" id="ARBA00022605"/>
    </source>
</evidence>
<dbReference type="Pfam" id="PF00171">
    <property type="entry name" value="Aldedh"/>
    <property type="match status" value="1"/>
</dbReference>
<evidence type="ECO:0000313" key="11">
    <source>
        <dbReference type="EMBL" id="RGS07249.1"/>
    </source>
</evidence>
<sequence length="416" mass="45367">MNLNETFKAVRAASRKLAMMDAQTINTVLCAVADKIEEKTDVLLKANQEDLLRMETSNPKYDRLKLTQERLEGIAADMRQVASLPSPLGIVREAYTVPSGLRLQKVSVPFGVVGVIYEARPNVSFDVFSLCLKSGNASILKGGSDADASNRAIVQLIHEVLEEFGIDSHVVELLPSTREATEALLHAEGWVDLIIPRGSSNLIQYVRHEATVPVIETGAGICHTYFDKAGDLTKGTAIVNNAKTRRVSVCNAMDCLLLHRARLADLPALCAPLAESRVILYADEPAYQALEGNYPAELLQPATLESYGTEFLDYKMAIKTVNDVVEAVTHIYTYGSGHSECIVTEDKEAAAFFTRAVDAACVYVNAPTSFTDGAQFGLGAEIGISTQKLHARGPMGLREMTTYKWIVEGDGQVRKK</sequence>
<comment type="caution">
    <text evidence="9">The sequence shown here is derived from an EMBL/GenBank/DDBJ whole genome shotgun (WGS) entry which is preliminary data.</text>
</comment>
<name>A0A3E4MU35_9BACT</name>
<keyword evidence="7" id="KW-0963">Cytoplasm</keyword>
<comment type="catalytic activity">
    <reaction evidence="6 7">
        <text>L-glutamate 5-semialdehyde + phosphate + NADP(+) = L-glutamyl 5-phosphate + NADPH + H(+)</text>
        <dbReference type="Rhea" id="RHEA:19541"/>
        <dbReference type="ChEBI" id="CHEBI:15378"/>
        <dbReference type="ChEBI" id="CHEBI:43474"/>
        <dbReference type="ChEBI" id="CHEBI:57783"/>
        <dbReference type="ChEBI" id="CHEBI:58066"/>
        <dbReference type="ChEBI" id="CHEBI:58274"/>
        <dbReference type="ChEBI" id="CHEBI:58349"/>
        <dbReference type="EC" id="1.2.1.41"/>
    </reaction>
</comment>
<evidence type="ECO:0000313" key="14">
    <source>
        <dbReference type="Proteomes" id="UP000260862"/>
    </source>
</evidence>
<dbReference type="PROSITE" id="PS01223">
    <property type="entry name" value="PROA"/>
    <property type="match status" value="1"/>
</dbReference>
<evidence type="ECO:0000256" key="5">
    <source>
        <dbReference type="ARBA" id="ARBA00023002"/>
    </source>
</evidence>
<dbReference type="Gene3D" id="3.40.605.10">
    <property type="entry name" value="Aldehyde Dehydrogenase, Chain A, domain 1"/>
    <property type="match status" value="1"/>
</dbReference>
<dbReference type="EMBL" id="QSTF01000031">
    <property type="protein sequence ID" value="RGM37992.1"/>
    <property type="molecule type" value="Genomic_DNA"/>
</dbReference>
<dbReference type="Gene3D" id="3.40.309.10">
    <property type="entry name" value="Aldehyde Dehydrogenase, Chain A, domain 2"/>
    <property type="match status" value="1"/>
</dbReference>
<comment type="subcellular location">
    <subcellularLocation>
        <location evidence="7">Cytoplasm</location>
    </subcellularLocation>
</comment>
<dbReference type="AlphaFoldDB" id="A0A3E4MU35"/>
<evidence type="ECO:0000259" key="8">
    <source>
        <dbReference type="Pfam" id="PF00171"/>
    </source>
</evidence>
<comment type="pathway">
    <text evidence="1 7">Amino-acid biosynthesis; L-proline biosynthesis; L-glutamate 5-semialdehyde from L-glutamate: step 2/2.</text>
</comment>
<evidence type="ECO:0000256" key="3">
    <source>
        <dbReference type="ARBA" id="ARBA00022650"/>
    </source>
</evidence>
<dbReference type="PIRSF" id="PIRSF000151">
    <property type="entry name" value="GPR"/>
    <property type="match status" value="1"/>
</dbReference>
<organism evidence="9 14">
    <name type="scientific">Phocaeicola plebeius</name>
    <dbReference type="NCBI Taxonomy" id="310297"/>
    <lineage>
        <taxon>Bacteria</taxon>
        <taxon>Pseudomonadati</taxon>
        <taxon>Bacteroidota</taxon>
        <taxon>Bacteroidia</taxon>
        <taxon>Bacteroidales</taxon>
        <taxon>Bacteroidaceae</taxon>
        <taxon>Phocaeicola</taxon>
    </lineage>
</organism>
<keyword evidence="4 7" id="KW-0521">NADP</keyword>
<dbReference type="SUPFAM" id="SSF53720">
    <property type="entry name" value="ALDH-like"/>
    <property type="match status" value="1"/>
</dbReference>
<dbReference type="Proteomes" id="UP000283485">
    <property type="component" value="Unassembled WGS sequence"/>
</dbReference>
<dbReference type="InterPro" id="IPR012134">
    <property type="entry name" value="Glu-5-SA_DH"/>
</dbReference>
<dbReference type="Proteomes" id="UP000260862">
    <property type="component" value="Unassembled WGS sequence"/>
</dbReference>
<dbReference type="EMBL" id="QRHQ01000004">
    <property type="protein sequence ID" value="RHF92509.1"/>
    <property type="molecule type" value="Genomic_DNA"/>
</dbReference>
<dbReference type="InterPro" id="IPR016161">
    <property type="entry name" value="Ald_DH/histidinol_DH"/>
</dbReference>
<dbReference type="UniPathway" id="UPA00098">
    <property type="reaction ID" value="UER00360"/>
</dbReference>
<dbReference type="NCBIfam" id="NF001221">
    <property type="entry name" value="PRK00197.1"/>
    <property type="match status" value="1"/>
</dbReference>
<dbReference type="HAMAP" id="MF_00412">
    <property type="entry name" value="ProA"/>
    <property type="match status" value="1"/>
</dbReference>
<evidence type="ECO:0000313" key="16">
    <source>
        <dbReference type="Proteomes" id="UP000285750"/>
    </source>
</evidence>
<dbReference type="Proteomes" id="UP000260780">
    <property type="component" value="Unassembled WGS sequence"/>
</dbReference>
<evidence type="ECO:0000256" key="4">
    <source>
        <dbReference type="ARBA" id="ARBA00022857"/>
    </source>
</evidence>
<gene>
    <name evidence="7" type="primary">proA</name>
    <name evidence="12" type="ORF">DW653_04050</name>
    <name evidence="11" type="ORF">DWY14_08895</name>
    <name evidence="10" type="ORF">DXC17_11270</name>
    <name evidence="9" type="ORF">DXD04_13215</name>
</gene>
<dbReference type="InterPro" id="IPR015590">
    <property type="entry name" value="Aldehyde_DH_dom"/>
</dbReference>
<dbReference type="PANTHER" id="PTHR11063">
    <property type="entry name" value="GLUTAMATE SEMIALDEHYDE DEHYDROGENASE"/>
    <property type="match status" value="1"/>
</dbReference>
<dbReference type="EC" id="1.2.1.41" evidence="7"/>
<comment type="function">
    <text evidence="7">Catalyzes the NADPH-dependent reduction of L-glutamate 5-phosphate into L-glutamate 5-semialdehyde and phosphate. The product spontaneously undergoes cyclization to form 1-pyrroline-5-carboxylate.</text>
</comment>
<dbReference type="STRING" id="310297.BHV76_01095"/>
<evidence type="ECO:0000313" key="15">
    <source>
        <dbReference type="Proteomes" id="UP000283485"/>
    </source>
</evidence>
<dbReference type="EMBL" id="QSQT01000028">
    <property type="protein sequence ID" value="RGK52862.1"/>
    <property type="molecule type" value="Genomic_DNA"/>
</dbReference>
<dbReference type="GO" id="GO:0050661">
    <property type="term" value="F:NADP binding"/>
    <property type="evidence" value="ECO:0007669"/>
    <property type="project" value="InterPro"/>
</dbReference>